<evidence type="ECO:0000313" key="3">
    <source>
        <dbReference type="Proteomes" id="UP001286456"/>
    </source>
</evidence>
<evidence type="ECO:0000256" key="1">
    <source>
        <dbReference type="SAM" id="SignalP"/>
    </source>
</evidence>
<dbReference type="Proteomes" id="UP001286456">
    <property type="component" value="Unassembled WGS sequence"/>
</dbReference>
<feature type="chain" id="PRO_5042049608" description="Secreted protein" evidence="1">
    <location>
        <begin position="31"/>
        <end position="154"/>
    </location>
</feature>
<dbReference type="EMBL" id="JAUEPO010000001">
    <property type="protein sequence ID" value="KAK3335876.1"/>
    <property type="molecule type" value="Genomic_DNA"/>
</dbReference>
<accession>A0AAE0J2U4</accession>
<reference evidence="2" key="1">
    <citation type="journal article" date="2023" name="Mol. Phylogenet. Evol.">
        <title>Genome-scale phylogeny and comparative genomics of the fungal order Sordariales.</title>
        <authorList>
            <person name="Hensen N."/>
            <person name="Bonometti L."/>
            <person name="Westerberg I."/>
            <person name="Brannstrom I.O."/>
            <person name="Guillou S."/>
            <person name="Cros-Aarteil S."/>
            <person name="Calhoun S."/>
            <person name="Haridas S."/>
            <person name="Kuo A."/>
            <person name="Mondo S."/>
            <person name="Pangilinan J."/>
            <person name="Riley R."/>
            <person name="LaButti K."/>
            <person name="Andreopoulos B."/>
            <person name="Lipzen A."/>
            <person name="Chen C."/>
            <person name="Yan M."/>
            <person name="Daum C."/>
            <person name="Ng V."/>
            <person name="Clum A."/>
            <person name="Steindorff A."/>
            <person name="Ohm R.A."/>
            <person name="Martin F."/>
            <person name="Silar P."/>
            <person name="Natvig D.O."/>
            <person name="Lalanne C."/>
            <person name="Gautier V."/>
            <person name="Ament-Velasquez S.L."/>
            <person name="Kruys A."/>
            <person name="Hutchinson M.I."/>
            <person name="Powell A.J."/>
            <person name="Barry K."/>
            <person name="Miller A.N."/>
            <person name="Grigoriev I.V."/>
            <person name="Debuchy R."/>
            <person name="Gladieux P."/>
            <person name="Hiltunen Thoren M."/>
            <person name="Johannesson H."/>
        </authorList>
    </citation>
    <scope>NUCLEOTIDE SEQUENCE</scope>
    <source>
        <strain evidence="2">SMH4131-1</strain>
    </source>
</reference>
<evidence type="ECO:0000313" key="2">
    <source>
        <dbReference type="EMBL" id="KAK3335876.1"/>
    </source>
</evidence>
<feature type="signal peptide" evidence="1">
    <location>
        <begin position="1"/>
        <end position="30"/>
    </location>
</feature>
<proteinExistence type="predicted"/>
<sequence length="154" mass="16479">MGGLWSCFLQRSAKCALLLVIVSGAEWLRADEPPGSSACLWAGRMKSRGLVLGGLLGKVGCRSVRNGKACSLLRFELVGVRRRRKWWVVRWRAAAGDAHTLCTQVRYARHLGANNQEGPVARCPVFVMCSSSGICIFALGEVGGQGVAGFVTSG</sequence>
<comment type="caution">
    <text evidence="2">The sequence shown here is derived from an EMBL/GenBank/DDBJ whole genome shotgun (WGS) entry which is preliminary data.</text>
</comment>
<organism evidence="2 3">
    <name type="scientific">Cercophora scortea</name>
    <dbReference type="NCBI Taxonomy" id="314031"/>
    <lineage>
        <taxon>Eukaryota</taxon>
        <taxon>Fungi</taxon>
        <taxon>Dikarya</taxon>
        <taxon>Ascomycota</taxon>
        <taxon>Pezizomycotina</taxon>
        <taxon>Sordariomycetes</taxon>
        <taxon>Sordariomycetidae</taxon>
        <taxon>Sordariales</taxon>
        <taxon>Lasiosphaeriaceae</taxon>
        <taxon>Cercophora</taxon>
    </lineage>
</organism>
<gene>
    <name evidence="2" type="ORF">B0T19DRAFT_22063</name>
</gene>
<keyword evidence="3" id="KW-1185">Reference proteome</keyword>
<protein>
    <recommendedName>
        <fullName evidence="4">Secreted protein</fullName>
    </recommendedName>
</protein>
<evidence type="ECO:0008006" key="4">
    <source>
        <dbReference type="Google" id="ProtNLM"/>
    </source>
</evidence>
<name>A0AAE0J2U4_9PEZI</name>
<reference evidence="2" key="2">
    <citation type="submission" date="2023-06" db="EMBL/GenBank/DDBJ databases">
        <authorList>
            <consortium name="Lawrence Berkeley National Laboratory"/>
            <person name="Haridas S."/>
            <person name="Hensen N."/>
            <person name="Bonometti L."/>
            <person name="Westerberg I."/>
            <person name="Brannstrom I.O."/>
            <person name="Guillou S."/>
            <person name="Cros-Aarteil S."/>
            <person name="Calhoun S."/>
            <person name="Kuo A."/>
            <person name="Mondo S."/>
            <person name="Pangilinan J."/>
            <person name="Riley R."/>
            <person name="Labutti K."/>
            <person name="Andreopoulos B."/>
            <person name="Lipzen A."/>
            <person name="Chen C."/>
            <person name="Yanf M."/>
            <person name="Daum C."/>
            <person name="Ng V."/>
            <person name="Clum A."/>
            <person name="Steindorff A."/>
            <person name="Ohm R."/>
            <person name="Martin F."/>
            <person name="Silar P."/>
            <person name="Natvig D."/>
            <person name="Lalanne C."/>
            <person name="Gautier V."/>
            <person name="Ament-Velasquez S.L."/>
            <person name="Kruys A."/>
            <person name="Hutchinson M.I."/>
            <person name="Powell A.J."/>
            <person name="Barry K."/>
            <person name="Miller A.N."/>
            <person name="Grigoriev I.V."/>
            <person name="Debuchy R."/>
            <person name="Gladieux P."/>
            <person name="Thoren M.H."/>
            <person name="Johannesson H."/>
        </authorList>
    </citation>
    <scope>NUCLEOTIDE SEQUENCE</scope>
    <source>
        <strain evidence="2">SMH4131-1</strain>
    </source>
</reference>
<keyword evidence="1" id="KW-0732">Signal</keyword>
<dbReference type="AlphaFoldDB" id="A0AAE0J2U4"/>